<name>A0A9N8HT69_9STRA</name>
<evidence type="ECO:0000313" key="3">
    <source>
        <dbReference type="Proteomes" id="UP001153069"/>
    </source>
</evidence>
<comment type="caution">
    <text evidence="2">The sequence shown here is derived from an EMBL/GenBank/DDBJ whole genome shotgun (WGS) entry which is preliminary data.</text>
</comment>
<keyword evidence="3" id="KW-1185">Reference proteome</keyword>
<feature type="region of interest" description="Disordered" evidence="1">
    <location>
        <begin position="1"/>
        <end position="175"/>
    </location>
</feature>
<feature type="compositionally biased region" description="Low complexity" evidence="1">
    <location>
        <begin position="155"/>
        <end position="171"/>
    </location>
</feature>
<feature type="compositionally biased region" description="Acidic residues" evidence="1">
    <location>
        <begin position="57"/>
        <end position="92"/>
    </location>
</feature>
<dbReference type="EMBL" id="CAICTM010001539">
    <property type="protein sequence ID" value="CAB9524457.1"/>
    <property type="molecule type" value="Genomic_DNA"/>
</dbReference>
<accession>A0A9N8HT69</accession>
<sequence>MTPPLRRTRPDSSVEEGPPASRRRTAQTTASAPVPTLAAQTSIGTAAAVPVQQQQPDIDDDEEALEAQDDTDEQPIIDDDDDDEEQDSDFEEAFPGAAAAQAEGVEDQYEEDMSDEDDDEDHTEYEQDIDQPDIDEEEDEEDSFEASSAGEEVLTGNDGEMETTTTTGPTGSQRHFREDEFVIMNASVKMMDSIVDANGPYRDKLIQLAQESIQKFNRCRSQDDTQLGPEKLVDEAWNSVEFMWAPQSNRNVQQGATAFTTMGSAGEHFFPIIAFSDSFWEN</sequence>
<evidence type="ECO:0000313" key="2">
    <source>
        <dbReference type="EMBL" id="CAB9524457.1"/>
    </source>
</evidence>
<dbReference type="Proteomes" id="UP001153069">
    <property type="component" value="Unassembled WGS sequence"/>
</dbReference>
<evidence type="ECO:0000256" key="1">
    <source>
        <dbReference type="SAM" id="MobiDB-lite"/>
    </source>
</evidence>
<feature type="non-terminal residue" evidence="2">
    <location>
        <position position="282"/>
    </location>
</feature>
<feature type="compositionally biased region" description="Acidic residues" evidence="1">
    <location>
        <begin position="104"/>
        <end position="144"/>
    </location>
</feature>
<feature type="compositionally biased region" description="Low complexity" evidence="1">
    <location>
        <begin position="46"/>
        <end position="56"/>
    </location>
</feature>
<gene>
    <name evidence="2" type="ORF">SEMRO_1541_G280880.1</name>
</gene>
<proteinExistence type="predicted"/>
<feature type="compositionally biased region" description="Low complexity" evidence="1">
    <location>
        <begin position="93"/>
        <end position="103"/>
    </location>
</feature>
<dbReference type="AlphaFoldDB" id="A0A9N8HT69"/>
<protein>
    <submittedName>
        <fullName evidence="2">Uncharacterized protein</fullName>
    </submittedName>
</protein>
<organism evidence="2 3">
    <name type="scientific">Seminavis robusta</name>
    <dbReference type="NCBI Taxonomy" id="568900"/>
    <lineage>
        <taxon>Eukaryota</taxon>
        <taxon>Sar</taxon>
        <taxon>Stramenopiles</taxon>
        <taxon>Ochrophyta</taxon>
        <taxon>Bacillariophyta</taxon>
        <taxon>Bacillariophyceae</taxon>
        <taxon>Bacillariophycidae</taxon>
        <taxon>Naviculales</taxon>
        <taxon>Naviculaceae</taxon>
        <taxon>Seminavis</taxon>
    </lineage>
</organism>
<reference evidence="2" key="1">
    <citation type="submission" date="2020-06" db="EMBL/GenBank/DDBJ databases">
        <authorList>
            <consortium name="Plant Systems Biology data submission"/>
        </authorList>
    </citation>
    <scope>NUCLEOTIDE SEQUENCE</scope>
    <source>
        <strain evidence="2">D6</strain>
    </source>
</reference>